<reference evidence="2" key="3">
    <citation type="submission" date="2022-06" db="UniProtKB">
        <authorList>
            <consortium name="EnsemblPlants"/>
        </authorList>
    </citation>
    <scope>IDENTIFICATION</scope>
</reference>
<organism evidence="2 3">
    <name type="scientific">Triticum urartu</name>
    <name type="common">Red wild einkorn</name>
    <name type="synonym">Crithodium urartu</name>
    <dbReference type="NCBI Taxonomy" id="4572"/>
    <lineage>
        <taxon>Eukaryota</taxon>
        <taxon>Viridiplantae</taxon>
        <taxon>Streptophyta</taxon>
        <taxon>Embryophyta</taxon>
        <taxon>Tracheophyta</taxon>
        <taxon>Spermatophyta</taxon>
        <taxon>Magnoliopsida</taxon>
        <taxon>Liliopsida</taxon>
        <taxon>Poales</taxon>
        <taxon>Poaceae</taxon>
        <taxon>BOP clade</taxon>
        <taxon>Pooideae</taxon>
        <taxon>Triticodae</taxon>
        <taxon>Triticeae</taxon>
        <taxon>Triticinae</taxon>
        <taxon>Triticum</taxon>
    </lineage>
</organism>
<name>A0A8R7K5F2_TRIUA</name>
<proteinExistence type="predicted"/>
<reference evidence="3" key="1">
    <citation type="journal article" date="2013" name="Nature">
        <title>Draft genome of the wheat A-genome progenitor Triticum urartu.</title>
        <authorList>
            <person name="Ling H.Q."/>
            <person name="Zhao S."/>
            <person name="Liu D."/>
            <person name="Wang J."/>
            <person name="Sun H."/>
            <person name="Zhang C."/>
            <person name="Fan H."/>
            <person name="Li D."/>
            <person name="Dong L."/>
            <person name="Tao Y."/>
            <person name="Gao C."/>
            <person name="Wu H."/>
            <person name="Li Y."/>
            <person name="Cui Y."/>
            <person name="Guo X."/>
            <person name="Zheng S."/>
            <person name="Wang B."/>
            <person name="Yu K."/>
            <person name="Liang Q."/>
            <person name="Yang W."/>
            <person name="Lou X."/>
            <person name="Chen J."/>
            <person name="Feng M."/>
            <person name="Jian J."/>
            <person name="Zhang X."/>
            <person name="Luo G."/>
            <person name="Jiang Y."/>
            <person name="Liu J."/>
            <person name="Wang Z."/>
            <person name="Sha Y."/>
            <person name="Zhang B."/>
            <person name="Wu H."/>
            <person name="Tang D."/>
            <person name="Shen Q."/>
            <person name="Xue P."/>
            <person name="Zou S."/>
            <person name="Wang X."/>
            <person name="Liu X."/>
            <person name="Wang F."/>
            <person name="Yang Y."/>
            <person name="An X."/>
            <person name="Dong Z."/>
            <person name="Zhang K."/>
            <person name="Zhang X."/>
            <person name="Luo M.C."/>
            <person name="Dvorak J."/>
            <person name="Tong Y."/>
            <person name="Wang J."/>
            <person name="Yang H."/>
            <person name="Li Z."/>
            <person name="Wang D."/>
            <person name="Zhang A."/>
            <person name="Wang J."/>
        </authorList>
    </citation>
    <scope>NUCLEOTIDE SEQUENCE</scope>
    <source>
        <strain evidence="3">cv. G1812</strain>
    </source>
</reference>
<evidence type="ECO:0000256" key="1">
    <source>
        <dbReference type="SAM" id="MobiDB-lite"/>
    </source>
</evidence>
<feature type="region of interest" description="Disordered" evidence="1">
    <location>
        <begin position="1"/>
        <end position="30"/>
    </location>
</feature>
<dbReference type="EnsemblPlants" id="TuG1812G0100004202.01.T01">
    <property type="protein sequence ID" value="TuG1812G0100004202.01.T01.cds400919"/>
    <property type="gene ID" value="TuG1812G0100004202.01"/>
</dbReference>
<dbReference type="AlphaFoldDB" id="A0A8R7K5F2"/>
<accession>A0A8R7K5F2</accession>
<evidence type="ECO:0000313" key="3">
    <source>
        <dbReference type="Proteomes" id="UP000015106"/>
    </source>
</evidence>
<sequence>MAAGRRAGTGGEAGPRRRGRPGGYGRALGSHCVPAAGSLRLLREEEDGVS</sequence>
<dbReference type="Proteomes" id="UP000015106">
    <property type="component" value="Chromosome 1"/>
</dbReference>
<protein>
    <submittedName>
        <fullName evidence="2">Uncharacterized protein</fullName>
    </submittedName>
</protein>
<dbReference type="Gramene" id="TuG1812G0100004202.01.T01">
    <property type="protein sequence ID" value="TuG1812G0100004202.01.T01.cds400919"/>
    <property type="gene ID" value="TuG1812G0100004202.01"/>
</dbReference>
<evidence type="ECO:0000313" key="2">
    <source>
        <dbReference type="EnsemblPlants" id="TuG1812G0100004202.01.T01.cds400919"/>
    </source>
</evidence>
<reference evidence="2" key="2">
    <citation type="submission" date="2018-03" db="EMBL/GenBank/DDBJ databases">
        <title>The Triticum urartu genome reveals the dynamic nature of wheat genome evolution.</title>
        <authorList>
            <person name="Ling H."/>
            <person name="Ma B."/>
            <person name="Shi X."/>
            <person name="Liu H."/>
            <person name="Dong L."/>
            <person name="Sun H."/>
            <person name="Cao Y."/>
            <person name="Gao Q."/>
            <person name="Zheng S."/>
            <person name="Li Y."/>
            <person name="Yu Y."/>
            <person name="Du H."/>
            <person name="Qi M."/>
            <person name="Li Y."/>
            <person name="Yu H."/>
            <person name="Cui Y."/>
            <person name="Wang N."/>
            <person name="Chen C."/>
            <person name="Wu H."/>
            <person name="Zhao Y."/>
            <person name="Zhang J."/>
            <person name="Li Y."/>
            <person name="Zhou W."/>
            <person name="Zhang B."/>
            <person name="Hu W."/>
            <person name="Eijk M."/>
            <person name="Tang J."/>
            <person name="Witsenboer H."/>
            <person name="Zhao S."/>
            <person name="Li Z."/>
            <person name="Zhang A."/>
            <person name="Wang D."/>
            <person name="Liang C."/>
        </authorList>
    </citation>
    <scope>NUCLEOTIDE SEQUENCE [LARGE SCALE GENOMIC DNA]</scope>
    <source>
        <strain evidence="2">cv. G1812</strain>
    </source>
</reference>
<keyword evidence="3" id="KW-1185">Reference proteome</keyword>